<gene>
    <name evidence="3" type="ORF">SKAU_G00182100</name>
</gene>
<evidence type="ECO:0000256" key="1">
    <source>
        <dbReference type="SAM" id="MobiDB-lite"/>
    </source>
</evidence>
<name>A0A9Q1FC33_SYNKA</name>
<feature type="transmembrane region" description="Helical" evidence="2">
    <location>
        <begin position="45"/>
        <end position="65"/>
    </location>
</feature>
<keyword evidence="2" id="KW-0812">Transmembrane</keyword>
<protein>
    <submittedName>
        <fullName evidence="3">Uncharacterized protein</fullName>
    </submittedName>
</protein>
<evidence type="ECO:0000313" key="3">
    <source>
        <dbReference type="EMBL" id="KAJ8355416.1"/>
    </source>
</evidence>
<feature type="region of interest" description="Disordered" evidence="1">
    <location>
        <begin position="1"/>
        <end position="43"/>
    </location>
</feature>
<evidence type="ECO:0000313" key="4">
    <source>
        <dbReference type="Proteomes" id="UP001152622"/>
    </source>
</evidence>
<dbReference type="AlphaFoldDB" id="A0A9Q1FC33"/>
<keyword evidence="2" id="KW-0472">Membrane</keyword>
<comment type="caution">
    <text evidence="3">The sequence shown here is derived from an EMBL/GenBank/DDBJ whole genome shotgun (WGS) entry which is preliminary data.</text>
</comment>
<dbReference type="Proteomes" id="UP001152622">
    <property type="component" value="Chromosome 6"/>
</dbReference>
<sequence>MNVPVRPETETLPLASTLITNSSPRSGSPASCSSPQRSRRRRREAAISISFPCFAPFPLLSPVLFRRDCAA</sequence>
<proteinExistence type="predicted"/>
<dbReference type="EMBL" id="JAINUF010000006">
    <property type="protein sequence ID" value="KAJ8355416.1"/>
    <property type="molecule type" value="Genomic_DNA"/>
</dbReference>
<evidence type="ECO:0000256" key="2">
    <source>
        <dbReference type="SAM" id="Phobius"/>
    </source>
</evidence>
<accession>A0A9Q1FC33</accession>
<keyword evidence="4" id="KW-1185">Reference proteome</keyword>
<reference evidence="3" key="1">
    <citation type="journal article" date="2023" name="Science">
        <title>Genome structures resolve the early diversification of teleost fishes.</title>
        <authorList>
            <person name="Parey E."/>
            <person name="Louis A."/>
            <person name="Montfort J."/>
            <person name="Bouchez O."/>
            <person name="Roques C."/>
            <person name="Iampietro C."/>
            <person name="Lluch J."/>
            <person name="Castinel A."/>
            <person name="Donnadieu C."/>
            <person name="Desvignes T."/>
            <person name="Floi Bucao C."/>
            <person name="Jouanno E."/>
            <person name="Wen M."/>
            <person name="Mejri S."/>
            <person name="Dirks R."/>
            <person name="Jansen H."/>
            <person name="Henkel C."/>
            <person name="Chen W.J."/>
            <person name="Zahm M."/>
            <person name="Cabau C."/>
            <person name="Klopp C."/>
            <person name="Thompson A.W."/>
            <person name="Robinson-Rechavi M."/>
            <person name="Braasch I."/>
            <person name="Lecointre G."/>
            <person name="Bobe J."/>
            <person name="Postlethwait J.H."/>
            <person name="Berthelot C."/>
            <person name="Roest Crollius H."/>
            <person name="Guiguen Y."/>
        </authorList>
    </citation>
    <scope>NUCLEOTIDE SEQUENCE</scope>
    <source>
        <strain evidence="3">WJC10195</strain>
    </source>
</reference>
<organism evidence="3 4">
    <name type="scientific">Synaphobranchus kaupii</name>
    <name type="common">Kaup's arrowtooth eel</name>
    <dbReference type="NCBI Taxonomy" id="118154"/>
    <lineage>
        <taxon>Eukaryota</taxon>
        <taxon>Metazoa</taxon>
        <taxon>Chordata</taxon>
        <taxon>Craniata</taxon>
        <taxon>Vertebrata</taxon>
        <taxon>Euteleostomi</taxon>
        <taxon>Actinopterygii</taxon>
        <taxon>Neopterygii</taxon>
        <taxon>Teleostei</taxon>
        <taxon>Anguilliformes</taxon>
        <taxon>Synaphobranchidae</taxon>
        <taxon>Synaphobranchus</taxon>
    </lineage>
</organism>
<feature type="compositionally biased region" description="Low complexity" evidence="1">
    <location>
        <begin position="22"/>
        <end position="36"/>
    </location>
</feature>
<keyword evidence="2" id="KW-1133">Transmembrane helix</keyword>